<organism evidence="3 4">
    <name type="scientific">Gemmata obscuriglobus</name>
    <dbReference type="NCBI Taxonomy" id="114"/>
    <lineage>
        <taxon>Bacteria</taxon>
        <taxon>Pseudomonadati</taxon>
        <taxon>Planctomycetota</taxon>
        <taxon>Planctomycetia</taxon>
        <taxon>Gemmatales</taxon>
        <taxon>Gemmataceae</taxon>
        <taxon>Gemmata</taxon>
    </lineage>
</organism>
<dbReference type="AlphaFoldDB" id="A0A2Z3H733"/>
<evidence type="ECO:0000313" key="3">
    <source>
        <dbReference type="EMBL" id="AWM37484.1"/>
    </source>
</evidence>
<proteinExistence type="predicted"/>
<dbReference type="InterPro" id="IPR041698">
    <property type="entry name" value="Methyltransf_25"/>
</dbReference>
<protein>
    <submittedName>
        <fullName evidence="3">SAM-dependent methyltransferase</fullName>
    </submittedName>
</protein>
<name>A0A2Z3H733_9BACT</name>
<dbReference type="InterPro" id="IPR029063">
    <property type="entry name" value="SAM-dependent_MTases_sf"/>
</dbReference>
<evidence type="ECO:0000259" key="2">
    <source>
        <dbReference type="Pfam" id="PF13649"/>
    </source>
</evidence>
<dbReference type="RefSeq" id="WP_010053367.1">
    <property type="nucleotide sequence ID" value="NZ_CP025958.1"/>
</dbReference>
<reference evidence="3 4" key="1">
    <citation type="submission" date="2018-01" db="EMBL/GenBank/DDBJ databases">
        <title>G. obscuriglobus.</title>
        <authorList>
            <person name="Franke J."/>
            <person name="Blomberg W."/>
            <person name="Selmecki A."/>
        </authorList>
    </citation>
    <scope>NUCLEOTIDE SEQUENCE [LARGE SCALE GENOMIC DNA]</scope>
    <source>
        <strain evidence="3 4">DSM 5831</strain>
    </source>
</reference>
<dbReference type="CDD" id="cd02440">
    <property type="entry name" value="AdoMet_MTases"/>
    <property type="match status" value="1"/>
</dbReference>
<keyword evidence="1 3" id="KW-0808">Transferase</keyword>
<dbReference type="PANTHER" id="PTHR43861">
    <property type="entry name" value="TRANS-ACONITATE 2-METHYLTRANSFERASE-RELATED"/>
    <property type="match status" value="1"/>
</dbReference>
<evidence type="ECO:0000313" key="4">
    <source>
        <dbReference type="Proteomes" id="UP000245802"/>
    </source>
</evidence>
<sequence length="232" mass="25925">MQNHDPQAIFDQKHAAGYDQRWAKLAPLRDALHLFIGAVLSDLKADARVLCVGVGTGSELIYLTQRFPRWHFTAVEPSTAMLDVCRRKAEECGVSDRCVFHAGYLDSLPPSDTFDAATSLLVSQFVLDRQARVGFFRAIANRLHPRAFLINADLTADTSSAEYQSLLEVWLRIMKSADFTPEDLDRLRTAYSRDVAVLPANEVRAILTAGGFGDPVQFLQTGLIHAWYTRRA</sequence>
<dbReference type="OrthoDB" id="213472at2"/>
<feature type="domain" description="Methyltransferase" evidence="2">
    <location>
        <begin position="49"/>
        <end position="145"/>
    </location>
</feature>
<gene>
    <name evidence="3" type="ORF">C1280_10965</name>
</gene>
<dbReference type="SUPFAM" id="SSF53335">
    <property type="entry name" value="S-adenosyl-L-methionine-dependent methyltransferases"/>
    <property type="match status" value="1"/>
</dbReference>
<dbReference type="Gene3D" id="3.40.50.150">
    <property type="entry name" value="Vaccinia Virus protein VP39"/>
    <property type="match status" value="1"/>
</dbReference>
<keyword evidence="4" id="KW-1185">Reference proteome</keyword>
<evidence type="ECO:0000256" key="1">
    <source>
        <dbReference type="ARBA" id="ARBA00022679"/>
    </source>
</evidence>
<dbReference type="GO" id="GO:0008168">
    <property type="term" value="F:methyltransferase activity"/>
    <property type="evidence" value="ECO:0007669"/>
    <property type="project" value="UniProtKB-KW"/>
</dbReference>
<keyword evidence="3" id="KW-0489">Methyltransferase</keyword>
<dbReference type="EMBL" id="CP025958">
    <property type="protein sequence ID" value="AWM37484.1"/>
    <property type="molecule type" value="Genomic_DNA"/>
</dbReference>
<dbReference type="GO" id="GO:0032259">
    <property type="term" value="P:methylation"/>
    <property type="evidence" value="ECO:0007669"/>
    <property type="project" value="UniProtKB-KW"/>
</dbReference>
<dbReference type="Pfam" id="PF13649">
    <property type="entry name" value="Methyltransf_25"/>
    <property type="match status" value="1"/>
</dbReference>
<dbReference type="Proteomes" id="UP000245802">
    <property type="component" value="Chromosome"/>
</dbReference>
<dbReference type="KEGG" id="gog:C1280_10965"/>
<dbReference type="PANTHER" id="PTHR43861:SF3">
    <property type="entry name" value="PUTATIVE (AFU_ORTHOLOGUE AFUA_2G14390)-RELATED"/>
    <property type="match status" value="1"/>
</dbReference>
<accession>A0A2Z3H733</accession>